<reference evidence="8" key="1">
    <citation type="submission" date="2018-06" db="EMBL/GenBank/DDBJ databases">
        <authorList>
            <person name="Zhirakovskaya E."/>
        </authorList>
    </citation>
    <scope>NUCLEOTIDE SEQUENCE</scope>
</reference>
<dbReference type="Gene3D" id="3.40.50.300">
    <property type="entry name" value="P-loop containing nucleotide triphosphate hydrolases"/>
    <property type="match status" value="1"/>
</dbReference>
<evidence type="ECO:0000256" key="1">
    <source>
        <dbReference type="ARBA" id="ARBA00022679"/>
    </source>
</evidence>
<feature type="domain" description="AAA" evidence="7">
    <location>
        <begin position="68"/>
        <end position="187"/>
    </location>
</feature>
<sequence length="240" mass="25562">MVDAQDTPPSETAILDAADDGPVEGSTAEVELSPKLVTLSKPGSIQAESIGALRTHILAQHVNDGKRSLAICAPKAGVGTTYIAANLSVAMAQAGVKTLLLEANLRNPDISDYISVPDVKNGLLQCLDENEAMLGDSICRDVIPNLSVLYAGGTAANAQQLLANSNFKDLASACMRDFDLVIADTPAMDSFADARRIASVLRYALPIVRRNDTFVSDVKRLVEDLQADRAQILGTFMNEY</sequence>
<organism evidence="8">
    <name type="scientific">hydrothermal vent metagenome</name>
    <dbReference type="NCBI Taxonomy" id="652676"/>
    <lineage>
        <taxon>unclassified sequences</taxon>
        <taxon>metagenomes</taxon>
        <taxon>ecological metagenomes</taxon>
    </lineage>
</organism>
<evidence type="ECO:0000313" key="8">
    <source>
        <dbReference type="EMBL" id="VAV95011.1"/>
    </source>
</evidence>
<keyword evidence="5" id="KW-0829">Tyrosine-protein kinase</keyword>
<evidence type="ECO:0000256" key="5">
    <source>
        <dbReference type="ARBA" id="ARBA00023137"/>
    </source>
</evidence>
<dbReference type="EMBL" id="UOEF01000197">
    <property type="protein sequence ID" value="VAV95011.1"/>
    <property type="molecule type" value="Genomic_DNA"/>
</dbReference>
<evidence type="ECO:0000256" key="4">
    <source>
        <dbReference type="ARBA" id="ARBA00022840"/>
    </source>
</evidence>
<keyword evidence="2" id="KW-0547">Nucleotide-binding</keyword>
<dbReference type="AlphaFoldDB" id="A0A3B0RV79"/>
<protein>
    <recommendedName>
        <fullName evidence="7">AAA domain-containing protein</fullName>
    </recommendedName>
</protein>
<dbReference type="PANTHER" id="PTHR32309:SF31">
    <property type="entry name" value="CAPSULAR EXOPOLYSACCHARIDE FAMILY"/>
    <property type="match status" value="1"/>
</dbReference>
<evidence type="ECO:0000256" key="3">
    <source>
        <dbReference type="ARBA" id="ARBA00022777"/>
    </source>
</evidence>
<feature type="region of interest" description="Disordered" evidence="6">
    <location>
        <begin position="1"/>
        <end position="29"/>
    </location>
</feature>
<dbReference type="PANTHER" id="PTHR32309">
    <property type="entry name" value="TYROSINE-PROTEIN KINASE"/>
    <property type="match status" value="1"/>
</dbReference>
<proteinExistence type="predicted"/>
<keyword evidence="3" id="KW-0418">Kinase</keyword>
<name>A0A3B0RV79_9ZZZZ</name>
<dbReference type="Pfam" id="PF13614">
    <property type="entry name" value="AAA_31"/>
    <property type="match status" value="1"/>
</dbReference>
<dbReference type="InterPro" id="IPR025669">
    <property type="entry name" value="AAA_dom"/>
</dbReference>
<dbReference type="SUPFAM" id="SSF52540">
    <property type="entry name" value="P-loop containing nucleoside triphosphate hydrolases"/>
    <property type="match status" value="1"/>
</dbReference>
<gene>
    <name evidence="8" type="ORF">MNBD_ALPHA04-829</name>
</gene>
<dbReference type="InterPro" id="IPR050445">
    <property type="entry name" value="Bact_polysacc_biosynth/exp"/>
</dbReference>
<evidence type="ECO:0000256" key="6">
    <source>
        <dbReference type="SAM" id="MobiDB-lite"/>
    </source>
</evidence>
<accession>A0A3B0RV79</accession>
<evidence type="ECO:0000259" key="7">
    <source>
        <dbReference type="Pfam" id="PF13614"/>
    </source>
</evidence>
<dbReference type="InterPro" id="IPR005702">
    <property type="entry name" value="Wzc-like_C"/>
</dbReference>
<keyword evidence="4" id="KW-0067">ATP-binding</keyword>
<dbReference type="CDD" id="cd05387">
    <property type="entry name" value="BY-kinase"/>
    <property type="match status" value="1"/>
</dbReference>
<dbReference type="InterPro" id="IPR027417">
    <property type="entry name" value="P-loop_NTPase"/>
</dbReference>
<keyword evidence="1" id="KW-0808">Transferase</keyword>
<evidence type="ECO:0000256" key="2">
    <source>
        <dbReference type="ARBA" id="ARBA00022741"/>
    </source>
</evidence>